<dbReference type="SMART" id="SM00179">
    <property type="entry name" value="EGF_CA"/>
    <property type="match status" value="4"/>
</dbReference>
<dbReference type="Pfam" id="PF00754">
    <property type="entry name" value="F5_F8_type_C"/>
    <property type="match status" value="1"/>
</dbReference>
<evidence type="ECO:0000259" key="10">
    <source>
        <dbReference type="PROSITE" id="PS50022"/>
    </source>
</evidence>
<sequence>MKLMTLLLTLLLLGLVNDVMTLRRQRTQHPLPQVKQTNRKLYTALPHNLGPIQWNKIQTVGGKEGLPPPQRSPVRVQWNKIQMVGGKEGLPPIRRAPVRKTVKLPATKWMKPASPTNFKISPLLPSWLKDKVVSGGSVKRVIANLTHTVKTMSCRACNEYVQCNAKGVSFFKKTAPGTEWSGSNMVHLGQSTTCKECACDTEKGWKSYNGNCYYVSKFMASWKEAEVACENMDSSLLSVGDRMEQRFIGSLILPIKLTTKRFWTGLLKVNGKWTWVDESKSGYKNWKKGEPNGSGRCGSMDENGMWRDSDCDNKYSFVCKKGLRRPDVSTSRHCRDIGSTLECVYSKSIGKWINSQMRMRCRKTFGYCYDLENPSDPDEKCREGFRRRGDMCDSIDECREKPNGFIPCGKGIECEDLPFGYRCKCKWWQMEYVENNEIKCSRKKTCYAAGDPHFATLDGYRFNYQGTCEYLLFRITDDSLVVSTKLDWKYAGHRTSFVRISTVSLKDGNDHYKVVFNGIHNTVTIQKNNGDDERIFSDSVFGHGYSIEFRGNKFDSYLMKTPRGVYFEFTHGMNMRVTAAESAWKHRGMLEGMCGNYDGNQGNDAPNGVMALAKKYKVGGKVGCEIEGDIHPSKQFVDQCERFYDFKILKTALGKCERDILASKQLIEDCAIDLKVGMTQCDHFEPLFQEFAEKCDKKLDWRSAFNCPKKCPEHSTYRAKMPLSITTCSEKANPTNAGMFGDEGCMCDSGYLLSGTKCVKAEECGCKLETGPYIPSGKSVIKKMRNKYAKITCTNRDAVSVNVTCDGPCSFIKEASGYTCRANKGTTDDKCKIVPTKDKPIPVKNEDGYDPRTNDVIDNDPEDVLACNDVYTGKACRLYKAAGKCNWRFVMKKCELTCGACVNTEQVGQCEPGYIWRKRACRDINECFNGVPEGENAKPCGKGVRCRNTPGSFQCICKRGQMLVQTDKEQICIDAMECRSTKRFHWKNFANKWFWMNADCDYILLAGGQSSDFPEMPNIMVTDTVEDLFNKYITVVIGQDTIVIGQDGVKINGAEIVSEAAFGKNNIIRKNEHSKWIRRFEGEVTIVWELRTPYFHLTWLNNGNLYILAREKWVKNLNQGVCFDKRAPRQRWHQFVAAHFARDGCTPPKRYLPPAKKIVDEIKKNITDLRCTKSPVEFLKNDELVFFATEKVQNVEECTIYEQAVVSVADKDTDCSGWKKRTSCLKCDPKTTVYTKNMPQEIPSCVKPQPKSEQSSNEEGCICKQGFLDSNGRCVKATDCGCLLTTGDYIQKGKTKYITSKGQTYEVKCINYTHTEAYVVTKKCPKDDKDCKYVRDGNVFTWPQGEDYGNTFDDLVDPDSKNDEPLDDDDDGKNKDTPFDDTIIIDDGDVNERDTTDRHGNDYCKDAEPLCPTYLEADNNFCSVSSNLERCPLTCGACKVTDDCGKNYRMDPEKKTCFDIDECAEMDNPLIMSCPDDSKCENIPNGYRCVCPNGKPAYRKGSKLVCEEPTISMCTVYGYGHFHTFDEVDFDFKGKCTYTMIEPVDSDSAGLVVKASMRPSGRNDVPLINTVEVAFDDITFKLQDDKAYVKVTLKGANAVWKDMALPQTVNNKYSIRYMGKNIIELQLLEAGIRIVYKSMSHMKIELDSRYAGMISGLCGDFNGDPTDEKDKLIGESLIEFQEFITTITGEKNPGYECNAKPPEPPVNPVYVLGCEEIFRNSPVGTAYLEEKSRDAYSKLLADCALDINIGISQCTILENAALELEKAIDWRTETCALPIPPNSKYYPELNVTVLTCQYPVKGIRKTGEGYICNKGYLESGDKCVKPEECGCLKDTYYRKSGEIWYQKDSKIENVYYKYICQGTSLTQTKVTCPSPCSWVAKRKGTYVCVNDDKQCDVVNNDKPKPEDGDLGFIVPPDDQLIVPVPTDSPIVTCADKYKSCSLDQCSRPKIAKNCQRTCGFCYDKPNNKKCNKNFEEKDGVCYDINECLTGRNTCGDGSTCINEPGSFKCSCPRGRMTIKTTSGMTECSEIATCRATRGTHVLTFNGAMFDNRASCSYVLMEITSHPLYSHIIVTTKLYRKSQTKALSQPQYFNVKFVTRDSNIVYDIHIEKLTATLGGSENRVLEDEETFGPSANFHLIKRSNMLSILTPDLYLEFRGFRTIYIRVAKSIFSGEMSGLCGNADGKTDKDSAEYMLSDTTKWSVYSAKYLYSDGLECDEVEPTLHVILNCRQACAAAFSEDSPFRGLPRNVRRGFINSCAIDLCIAKRDKCQILEELARDIYLTFGVLVNWRDALGCSLNCEDKGRVYRRLVPLRTPTCVDPVPFLEGDPLGDSDGCMCVTGLLESGIQCIAPSQCGCEIDGKYYQAGTKFIALVPEDGVETFYRIEIINNGMMAVPVECEEDGCIPDGEECVRKDNTKTYCKGGLKTTGKVMSLPCQEGYNPFDADLYGGDSPDIDYTTPEPELSSMPEQTVTRPITYADWFTTTTPMVDTSTTPVRTVTRPITYADWFTTTTPMVDTSTPPETYYHWNPYGYRSSTIEPVPYRLPGTRPRPRPWIHPRYRGTTPKWDSEIPTTTKKSDTSDKPRYMGRVGEPIFLTTKPAIVPNRLPGTRPRPRPRPRPWIHPRYRGTTPKWDSEIPTTTKKSDTSDKPRYMETVGEPIFLTTKPAIADTSDKPRATVGEPIFVTTKSAIDLERTTTPTPDHLNIDPEGEKADIEYYKLTLKIDYYKIKPHDVIRGVVKQSGVTATTFLPQYPPYYAISTIKYGPGWSPDLSVKQRQCLTIDLGHLVSVHGWMTMGARMSDGTYGYVKYYTVDVSVDGNTWSTRELRHKPGVARVYVGNSDAENPRFHCEHRYRGTPMSIRYFRLCLIEEEYTIIPMLRIIILGFREPRDPALLLGLLNDRYTLSLVGCPCYFDTSSTNCACCQPGARQCGPSSPSQCVLSGFPKMCGTVHPRLPADVSFPGQNLDIPVELIPMSNLYWAYINEICPPGYRVCNMNPFICKSADQIRCPAIRIPPAILISKEADYIMMGTPLWEIPDDILNLDEGIGVGEPIPGYKPNATEPEKSRCICD</sequence>
<feature type="domain" description="ShKT" evidence="14">
    <location>
        <begin position="1933"/>
        <end position="1961"/>
    </location>
</feature>
<dbReference type="Proteomes" id="UP001208570">
    <property type="component" value="Unassembled WGS sequence"/>
</dbReference>
<proteinExistence type="predicted"/>
<dbReference type="CDD" id="cd00037">
    <property type="entry name" value="CLECT"/>
    <property type="match status" value="1"/>
</dbReference>
<dbReference type="InterPro" id="IPR001881">
    <property type="entry name" value="EGF-like_Ca-bd_dom"/>
</dbReference>
<dbReference type="InterPro" id="IPR000742">
    <property type="entry name" value="EGF"/>
</dbReference>
<dbReference type="InterPro" id="IPR003582">
    <property type="entry name" value="ShKT_dom"/>
</dbReference>
<evidence type="ECO:0000259" key="12">
    <source>
        <dbReference type="PROSITE" id="PS50041"/>
    </source>
</evidence>
<feature type="region of interest" description="Disordered" evidence="8">
    <location>
        <begin position="2602"/>
        <end position="2651"/>
    </location>
</feature>
<dbReference type="InterPro" id="IPR050780">
    <property type="entry name" value="Mucin_vWF_Thrombospondin_sf"/>
</dbReference>
<feature type="domain" description="EGF-like" evidence="11">
    <location>
        <begin position="923"/>
        <end position="967"/>
    </location>
</feature>
<dbReference type="Pfam" id="PF07645">
    <property type="entry name" value="EGF_CA"/>
    <property type="match status" value="3"/>
</dbReference>
<evidence type="ECO:0000259" key="11">
    <source>
        <dbReference type="PROSITE" id="PS50026"/>
    </source>
</evidence>
<evidence type="ECO:0000256" key="5">
    <source>
        <dbReference type="ARBA" id="ARBA00023180"/>
    </source>
</evidence>
<feature type="compositionally biased region" description="Basic and acidic residues" evidence="8">
    <location>
        <begin position="2576"/>
        <end position="2585"/>
    </location>
</feature>
<dbReference type="PROSITE" id="PS51670">
    <property type="entry name" value="SHKT"/>
    <property type="match status" value="1"/>
</dbReference>
<evidence type="ECO:0000256" key="9">
    <source>
        <dbReference type="SAM" id="SignalP"/>
    </source>
</evidence>
<dbReference type="PANTHER" id="PTHR11339">
    <property type="entry name" value="EXTRACELLULAR MATRIX GLYCOPROTEIN RELATED"/>
    <property type="match status" value="1"/>
</dbReference>
<feature type="domain" description="VWFD" evidence="13">
    <location>
        <begin position="444"/>
        <end position="625"/>
    </location>
</feature>
<dbReference type="Pfam" id="PF00059">
    <property type="entry name" value="Lectin_C"/>
    <property type="match status" value="1"/>
</dbReference>
<dbReference type="InterPro" id="IPR001846">
    <property type="entry name" value="VWF_type-D"/>
</dbReference>
<dbReference type="PROSITE" id="PS51233">
    <property type="entry name" value="VWFD"/>
    <property type="match status" value="3"/>
</dbReference>
<evidence type="ECO:0000313" key="16">
    <source>
        <dbReference type="Proteomes" id="UP001208570"/>
    </source>
</evidence>
<name>A0AAD9JHK3_9ANNE</name>
<dbReference type="InterPro" id="IPR018378">
    <property type="entry name" value="C-type_lectin_CS"/>
</dbReference>
<keyword evidence="1 6" id="KW-0245">EGF-like domain</keyword>
<evidence type="ECO:0000313" key="15">
    <source>
        <dbReference type="EMBL" id="KAK2152555.1"/>
    </source>
</evidence>
<dbReference type="PROSITE" id="PS50026">
    <property type="entry name" value="EGF_3"/>
    <property type="match status" value="2"/>
</dbReference>
<keyword evidence="5" id="KW-0325">Glycoprotein</keyword>
<dbReference type="InterPro" id="IPR008979">
    <property type="entry name" value="Galactose-bd-like_sf"/>
</dbReference>
<dbReference type="SMART" id="SM00181">
    <property type="entry name" value="EGF"/>
    <property type="match status" value="4"/>
</dbReference>
<organism evidence="15 16">
    <name type="scientific">Paralvinella palmiformis</name>
    <dbReference type="NCBI Taxonomy" id="53620"/>
    <lineage>
        <taxon>Eukaryota</taxon>
        <taxon>Metazoa</taxon>
        <taxon>Spiralia</taxon>
        <taxon>Lophotrochozoa</taxon>
        <taxon>Annelida</taxon>
        <taxon>Polychaeta</taxon>
        <taxon>Sedentaria</taxon>
        <taxon>Canalipalpata</taxon>
        <taxon>Terebellida</taxon>
        <taxon>Terebelliformia</taxon>
        <taxon>Alvinellidae</taxon>
        <taxon>Paralvinella</taxon>
    </lineage>
</organism>
<evidence type="ECO:0000256" key="3">
    <source>
        <dbReference type="ARBA" id="ARBA00022737"/>
    </source>
</evidence>
<gene>
    <name evidence="15" type="ORF">LSH36_325g01058</name>
</gene>
<evidence type="ECO:0000256" key="7">
    <source>
        <dbReference type="PROSITE-ProRule" id="PRU01005"/>
    </source>
</evidence>
<dbReference type="Gene3D" id="3.10.100.10">
    <property type="entry name" value="Mannose-Binding Protein A, subunit A"/>
    <property type="match status" value="1"/>
</dbReference>
<feature type="domain" description="F5/8 type C" evidence="10">
    <location>
        <begin position="2726"/>
        <end position="2886"/>
    </location>
</feature>
<dbReference type="PROSITE" id="PS00010">
    <property type="entry name" value="ASX_HYDROXYL"/>
    <property type="match status" value="3"/>
</dbReference>
<dbReference type="SUPFAM" id="SSF57196">
    <property type="entry name" value="EGF/Laminin"/>
    <property type="match status" value="3"/>
</dbReference>
<dbReference type="Pfam" id="PF00094">
    <property type="entry name" value="VWD"/>
    <property type="match status" value="3"/>
</dbReference>
<dbReference type="InterPro" id="IPR049883">
    <property type="entry name" value="NOTCH1_EGF-like"/>
</dbReference>
<evidence type="ECO:0000256" key="8">
    <source>
        <dbReference type="SAM" id="MobiDB-lite"/>
    </source>
</evidence>
<dbReference type="SMART" id="SM00254">
    <property type="entry name" value="ShKT"/>
    <property type="match status" value="3"/>
</dbReference>
<dbReference type="PROSITE" id="PS50041">
    <property type="entry name" value="C_TYPE_LECTIN_2"/>
    <property type="match status" value="1"/>
</dbReference>
<feature type="region of interest" description="Disordered" evidence="8">
    <location>
        <begin position="2566"/>
        <end position="2587"/>
    </location>
</feature>
<feature type="domain" description="VWFD" evidence="13">
    <location>
        <begin position="1512"/>
        <end position="1698"/>
    </location>
</feature>
<dbReference type="InterPro" id="IPR016187">
    <property type="entry name" value="CTDL_fold"/>
</dbReference>
<evidence type="ECO:0000259" key="13">
    <source>
        <dbReference type="PROSITE" id="PS51233"/>
    </source>
</evidence>
<dbReference type="Gene3D" id="2.10.25.10">
    <property type="entry name" value="Laminin"/>
    <property type="match status" value="4"/>
</dbReference>
<dbReference type="GO" id="GO:0005509">
    <property type="term" value="F:calcium ion binding"/>
    <property type="evidence" value="ECO:0007669"/>
    <property type="project" value="InterPro"/>
</dbReference>
<keyword evidence="4 7" id="KW-1015">Disulfide bond</keyword>
<feature type="signal peptide" evidence="9">
    <location>
        <begin position="1"/>
        <end position="21"/>
    </location>
</feature>
<feature type="disulfide bond" evidence="7">
    <location>
        <begin position="1945"/>
        <end position="1958"/>
    </location>
</feature>
<dbReference type="SUPFAM" id="SSF57567">
    <property type="entry name" value="Serine protease inhibitors"/>
    <property type="match status" value="2"/>
</dbReference>
<feature type="chain" id="PRO_5042177423" evidence="9">
    <location>
        <begin position="22"/>
        <end position="3071"/>
    </location>
</feature>
<dbReference type="PROSITE" id="PS50022">
    <property type="entry name" value="FA58C_3"/>
    <property type="match status" value="1"/>
</dbReference>
<dbReference type="InterPro" id="IPR000152">
    <property type="entry name" value="EGF-type_Asp/Asn_hydroxyl_site"/>
</dbReference>
<keyword evidence="3" id="KW-0677">Repeat</keyword>
<keyword evidence="2 9" id="KW-0732">Signal</keyword>
<dbReference type="PROSITE" id="PS00615">
    <property type="entry name" value="C_TYPE_LECTIN_1"/>
    <property type="match status" value="1"/>
</dbReference>
<feature type="compositionally biased region" description="Basic residues" evidence="8">
    <location>
        <begin position="2612"/>
        <end position="2626"/>
    </location>
</feature>
<evidence type="ECO:0000256" key="2">
    <source>
        <dbReference type="ARBA" id="ARBA00022729"/>
    </source>
</evidence>
<evidence type="ECO:0000256" key="4">
    <source>
        <dbReference type="ARBA" id="ARBA00023157"/>
    </source>
</evidence>
<dbReference type="InterPro" id="IPR016186">
    <property type="entry name" value="C-type_lectin-like/link_sf"/>
</dbReference>
<comment type="caution">
    <text evidence="6">Lacks conserved residue(s) required for the propagation of feature annotation.</text>
</comment>
<feature type="domain" description="C-type lectin" evidence="12">
    <location>
        <begin position="208"/>
        <end position="320"/>
    </location>
</feature>
<reference evidence="15" key="1">
    <citation type="journal article" date="2023" name="Mol. Biol. Evol.">
        <title>Third-Generation Sequencing Reveals the Adaptive Role of the Epigenome in Three Deep-Sea Polychaetes.</title>
        <authorList>
            <person name="Perez M."/>
            <person name="Aroh O."/>
            <person name="Sun Y."/>
            <person name="Lan Y."/>
            <person name="Juniper S.K."/>
            <person name="Young C.R."/>
            <person name="Angers B."/>
            <person name="Qian P.Y."/>
        </authorList>
    </citation>
    <scope>NUCLEOTIDE SEQUENCE</scope>
    <source>
        <strain evidence="15">P08H-3</strain>
    </source>
</reference>
<protein>
    <submittedName>
        <fullName evidence="15">Uncharacterized protein</fullName>
    </submittedName>
</protein>
<feature type="domain" description="VWFD" evidence="13">
    <location>
        <begin position="2031"/>
        <end position="2217"/>
    </location>
</feature>
<dbReference type="SMART" id="SM00034">
    <property type="entry name" value="CLECT"/>
    <property type="match status" value="1"/>
</dbReference>
<dbReference type="Gene3D" id="2.60.120.260">
    <property type="entry name" value="Galactose-binding domain-like"/>
    <property type="match status" value="1"/>
</dbReference>
<evidence type="ECO:0000256" key="1">
    <source>
        <dbReference type="ARBA" id="ARBA00022536"/>
    </source>
</evidence>
<accession>A0AAD9JHK3</accession>
<feature type="domain" description="EGF-like" evidence="11">
    <location>
        <begin position="1983"/>
        <end position="2021"/>
    </location>
</feature>
<dbReference type="InterPro" id="IPR036084">
    <property type="entry name" value="Ser_inhib-like_sf"/>
</dbReference>
<comment type="caution">
    <text evidence="15">The sequence shown here is derived from an EMBL/GenBank/DDBJ whole genome shotgun (WGS) entry which is preliminary data.</text>
</comment>
<feature type="region of interest" description="Disordered" evidence="8">
    <location>
        <begin position="1350"/>
        <end position="1398"/>
    </location>
</feature>
<dbReference type="SUPFAM" id="SSF56436">
    <property type="entry name" value="C-type lectin-like"/>
    <property type="match status" value="1"/>
</dbReference>
<dbReference type="InterPro" id="IPR001304">
    <property type="entry name" value="C-type_lectin-like"/>
</dbReference>
<dbReference type="InterPro" id="IPR018097">
    <property type="entry name" value="EGF_Ca-bd_CS"/>
</dbReference>
<evidence type="ECO:0000256" key="6">
    <source>
        <dbReference type="PROSITE-ProRule" id="PRU00076"/>
    </source>
</evidence>
<evidence type="ECO:0000259" key="14">
    <source>
        <dbReference type="PROSITE" id="PS51670"/>
    </source>
</evidence>
<dbReference type="SUPFAM" id="SSF49785">
    <property type="entry name" value="Galactose-binding domain-like"/>
    <property type="match status" value="1"/>
</dbReference>
<dbReference type="SMART" id="SM00216">
    <property type="entry name" value="VWD"/>
    <property type="match status" value="3"/>
</dbReference>
<dbReference type="PROSITE" id="PS01187">
    <property type="entry name" value="EGF_CA"/>
    <property type="match status" value="3"/>
</dbReference>
<dbReference type="CDD" id="cd19941">
    <property type="entry name" value="TIL"/>
    <property type="match status" value="1"/>
</dbReference>
<dbReference type="InterPro" id="IPR000421">
    <property type="entry name" value="FA58C"/>
</dbReference>
<dbReference type="CDD" id="cd00054">
    <property type="entry name" value="EGF_CA"/>
    <property type="match status" value="3"/>
</dbReference>
<keyword evidence="16" id="KW-1185">Reference proteome</keyword>
<dbReference type="FunFam" id="2.10.25.10:FF:000038">
    <property type="entry name" value="Fibrillin 2"/>
    <property type="match status" value="1"/>
</dbReference>
<dbReference type="EMBL" id="JAODUP010000325">
    <property type="protein sequence ID" value="KAK2152555.1"/>
    <property type="molecule type" value="Genomic_DNA"/>
</dbReference>
<feature type="compositionally biased region" description="Basic and acidic residues" evidence="8">
    <location>
        <begin position="2642"/>
        <end position="2651"/>
    </location>
</feature>